<gene>
    <name evidence="2" type="ORF">DWX94_13445</name>
</gene>
<dbReference type="Pfam" id="PF12728">
    <property type="entry name" value="HTH_17"/>
    <property type="match status" value="1"/>
</dbReference>
<dbReference type="InterPro" id="IPR041657">
    <property type="entry name" value="HTH_17"/>
</dbReference>
<comment type="caution">
    <text evidence="2">The sequence shown here is derived from an EMBL/GenBank/DDBJ whole genome shotgun (WGS) entry which is preliminary data.</text>
</comment>
<evidence type="ECO:0000259" key="1">
    <source>
        <dbReference type="Pfam" id="PF12728"/>
    </source>
</evidence>
<evidence type="ECO:0000313" key="2">
    <source>
        <dbReference type="EMBL" id="RGS35749.1"/>
    </source>
</evidence>
<dbReference type="Gene3D" id="3.90.105.50">
    <property type="match status" value="1"/>
</dbReference>
<dbReference type="InterPro" id="IPR038148">
    <property type="entry name" value="Tn1545/Tn916_Xis"/>
</dbReference>
<dbReference type="InterPro" id="IPR010093">
    <property type="entry name" value="SinI_DNA-bd"/>
</dbReference>
<dbReference type="GO" id="GO:0003677">
    <property type="term" value="F:DNA binding"/>
    <property type="evidence" value="ECO:0007669"/>
    <property type="project" value="UniProtKB-KW"/>
</dbReference>
<name>A0A412IFK9_9FIRM</name>
<evidence type="ECO:0000313" key="3">
    <source>
        <dbReference type="Proteomes" id="UP000283295"/>
    </source>
</evidence>
<dbReference type="NCBIfam" id="TIGR01764">
    <property type="entry name" value="excise"/>
    <property type="match status" value="1"/>
</dbReference>
<reference evidence="2 3" key="1">
    <citation type="submission" date="2018-08" db="EMBL/GenBank/DDBJ databases">
        <title>A genome reference for cultivated species of the human gut microbiota.</title>
        <authorList>
            <person name="Zou Y."/>
            <person name="Xue W."/>
            <person name="Luo G."/>
        </authorList>
    </citation>
    <scope>NUCLEOTIDE SEQUENCE [LARGE SCALE GENOMIC DNA]</scope>
    <source>
        <strain evidence="2 3">AF22-21</strain>
    </source>
</reference>
<proteinExistence type="predicted"/>
<feature type="domain" description="Helix-turn-helix" evidence="1">
    <location>
        <begin position="5"/>
        <end position="54"/>
    </location>
</feature>
<keyword evidence="2" id="KW-0238">DNA-binding</keyword>
<dbReference type="OrthoDB" id="90266at2"/>
<sequence>MNDQLLTINDLCTELGIGKNTAYKLTTQTHQIKSAKIGQRILITRNALDEYISNKIDGKKNSS</sequence>
<dbReference type="AlphaFoldDB" id="A0A412IFK9"/>
<dbReference type="EMBL" id="QRVK01000059">
    <property type="protein sequence ID" value="RGS35749.1"/>
    <property type="molecule type" value="Genomic_DNA"/>
</dbReference>
<organism evidence="2 3">
    <name type="scientific">Coprococcus eutactus</name>
    <dbReference type="NCBI Taxonomy" id="33043"/>
    <lineage>
        <taxon>Bacteria</taxon>
        <taxon>Bacillati</taxon>
        <taxon>Bacillota</taxon>
        <taxon>Clostridia</taxon>
        <taxon>Lachnospirales</taxon>
        <taxon>Lachnospiraceae</taxon>
        <taxon>Coprococcus</taxon>
    </lineage>
</organism>
<accession>A0A412IFK9</accession>
<protein>
    <submittedName>
        <fullName evidence="2">DNA-binding protein</fullName>
    </submittedName>
</protein>
<dbReference type="Proteomes" id="UP000283295">
    <property type="component" value="Unassembled WGS sequence"/>
</dbReference>